<dbReference type="KEGG" id="foc:113209059"/>
<dbReference type="SMART" id="SM00280">
    <property type="entry name" value="KAZAL"/>
    <property type="match status" value="1"/>
</dbReference>
<dbReference type="Proteomes" id="UP000504606">
    <property type="component" value="Unplaced"/>
</dbReference>
<reference evidence="3 4" key="1">
    <citation type="submission" date="2025-04" db="UniProtKB">
        <authorList>
            <consortium name="RefSeq"/>
        </authorList>
    </citation>
    <scope>IDENTIFICATION</scope>
    <source>
        <tissue evidence="3 4">Whole organism</tissue>
    </source>
</reference>
<dbReference type="RefSeq" id="XP_052127430.1">
    <property type="nucleotide sequence ID" value="XM_052271470.1"/>
</dbReference>
<dbReference type="RefSeq" id="XP_052127429.1">
    <property type="nucleotide sequence ID" value="XM_052271469.1"/>
</dbReference>
<organism evidence="2 3">
    <name type="scientific">Frankliniella occidentalis</name>
    <name type="common">Western flower thrips</name>
    <name type="synonym">Euthrips occidentalis</name>
    <dbReference type="NCBI Taxonomy" id="133901"/>
    <lineage>
        <taxon>Eukaryota</taxon>
        <taxon>Metazoa</taxon>
        <taxon>Ecdysozoa</taxon>
        <taxon>Arthropoda</taxon>
        <taxon>Hexapoda</taxon>
        <taxon>Insecta</taxon>
        <taxon>Pterygota</taxon>
        <taxon>Neoptera</taxon>
        <taxon>Paraneoptera</taxon>
        <taxon>Thysanoptera</taxon>
        <taxon>Terebrantia</taxon>
        <taxon>Thripoidea</taxon>
        <taxon>Thripidae</taxon>
        <taxon>Frankliniella</taxon>
    </lineage>
</organism>
<sequence length="215" mass="22487">MWIVLVLLPVALAACPCPPAPASSKVCASDFQTYASRCHLACDAAPGVSAVHPGECSPLERAVSPFLYASLLAGSLRSARGSARGSTRTAAEDYEKLQQCYSKNACDTVTCSACRSDVSCHTKCQLNCYCGCDNAPGSSVDKADLVTTCLLHRACASVHASCWDACSTDDCRLSCFFDNLKCSCECNAAPALRPVALGLGVALAALARAFTAARW</sequence>
<evidence type="ECO:0000313" key="6">
    <source>
        <dbReference type="RefSeq" id="XP_052127431.1"/>
    </source>
</evidence>
<evidence type="ECO:0000313" key="2">
    <source>
        <dbReference type="Proteomes" id="UP000504606"/>
    </source>
</evidence>
<feature type="domain" description="Kazal-like" evidence="1">
    <location>
        <begin position="9"/>
        <end position="58"/>
    </location>
</feature>
<dbReference type="SUPFAM" id="SSF100895">
    <property type="entry name" value="Kazal-type serine protease inhibitors"/>
    <property type="match status" value="1"/>
</dbReference>
<evidence type="ECO:0000313" key="5">
    <source>
        <dbReference type="RefSeq" id="XP_052127430.1"/>
    </source>
</evidence>
<dbReference type="Pfam" id="PF07648">
    <property type="entry name" value="Kazal_2"/>
    <property type="match status" value="1"/>
</dbReference>
<gene>
    <name evidence="3 4 5 6 7" type="primary">LOC113209059</name>
</gene>
<evidence type="ECO:0000313" key="7">
    <source>
        <dbReference type="RefSeq" id="XP_052127432.1"/>
    </source>
</evidence>
<keyword evidence="2" id="KW-1185">Reference proteome</keyword>
<dbReference type="InterPro" id="IPR036058">
    <property type="entry name" value="Kazal_dom_sf"/>
</dbReference>
<dbReference type="AlphaFoldDB" id="A0A9C6X1H5"/>
<evidence type="ECO:0000313" key="3">
    <source>
        <dbReference type="RefSeq" id="XP_052127428.1"/>
    </source>
</evidence>
<dbReference type="PROSITE" id="PS51465">
    <property type="entry name" value="KAZAL_2"/>
    <property type="match status" value="1"/>
</dbReference>
<name>A0A9C6X1H5_FRAOC</name>
<evidence type="ECO:0000313" key="4">
    <source>
        <dbReference type="RefSeq" id="XP_052127429.1"/>
    </source>
</evidence>
<dbReference type="InterPro" id="IPR002350">
    <property type="entry name" value="Kazal_dom"/>
</dbReference>
<protein>
    <submittedName>
        <fullName evidence="3 4">Uncharacterized protein LOC113209059</fullName>
    </submittedName>
</protein>
<dbReference type="GeneID" id="113209059"/>
<dbReference type="CDD" id="cd00104">
    <property type="entry name" value="KAZAL_FS"/>
    <property type="match status" value="1"/>
</dbReference>
<proteinExistence type="predicted"/>
<accession>A0A9C6X1H5</accession>
<dbReference type="RefSeq" id="XP_052127431.1">
    <property type="nucleotide sequence ID" value="XM_052271471.1"/>
</dbReference>
<dbReference type="Gene3D" id="3.30.60.30">
    <property type="match status" value="1"/>
</dbReference>
<dbReference type="RefSeq" id="XP_052127428.1">
    <property type="nucleotide sequence ID" value="XM_052271468.1"/>
</dbReference>
<evidence type="ECO:0000259" key="1">
    <source>
        <dbReference type="PROSITE" id="PS51465"/>
    </source>
</evidence>
<dbReference type="RefSeq" id="XP_052127432.1">
    <property type="nucleotide sequence ID" value="XM_052271472.1"/>
</dbReference>